<evidence type="ECO:0000313" key="13">
    <source>
        <dbReference type="EMBL" id="CAG8473691.1"/>
    </source>
</evidence>
<feature type="compositionally biased region" description="Basic and acidic residues" evidence="9">
    <location>
        <begin position="173"/>
        <end position="184"/>
    </location>
</feature>
<feature type="compositionally biased region" description="Polar residues" evidence="9">
    <location>
        <begin position="1004"/>
        <end position="1017"/>
    </location>
</feature>
<dbReference type="GO" id="GO:0003724">
    <property type="term" value="F:RNA helicase activity"/>
    <property type="evidence" value="ECO:0007669"/>
    <property type="project" value="UniProtKB-EC"/>
</dbReference>
<dbReference type="FunFam" id="1.20.120.1080:FF:000002">
    <property type="entry name" value="Putative ATP-dependent RNA helicase DHX36"/>
    <property type="match status" value="1"/>
</dbReference>
<dbReference type="GO" id="GO:1990904">
    <property type="term" value="C:ribonucleoprotein complex"/>
    <property type="evidence" value="ECO:0007669"/>
    <property type="project" value="UniProtKB-ARBA"/>
</dbReference>
<dbReference type="SMART" id="SM00358">
    <property type="entry name" value="DSRM"/>
    <property type="match status" value="2"/>
</dbReference>
<dbReference type="PROSITE" id="PS51194">
    <property type="entry name" value="HELICASE_CTER"/>
    <property type="match status" value="1"/>
</dbReference>
<dbReference type="FunFam" id="3.40.50.300:FF:000526">
    <property type="entry name" value="DExH-box ATP-dependent RNA helicase DExH3"/>
    <property type="match status" value="1"/>
</dbReference>
<feature type="compositionally biased region" description="Polar residues" evidence="9">
    <location>
        <begin position="1"/>
        <end position="22"/>
    </location>
</feature>
<dbReference type="SUPFAM" id="SSF52540">
    <property type="entry name" value="P-loop containing nucleoside triphosphate hydrolases"/>
    <property type="match status" value="1"/>
</dbReference>
<dbReference type="InterPro" id="IPR007502">
    <property type="entry name" value="Helicase-assoc_dom"/>
</dbReference>
<name>A0A9N8W7N1_9GLOM</name>
<dbReference type="InterPro" id="IPR002464">
    <property type="entry name" value="DNA/RNA_helicase_DEAH_CS"/>
</dbReference>
<dbReference type="InterPro" id="IPR011709">
    <property type="entry name" value="DEAD-box_helicase_OB_fold"/>
</dbReference>
<dbReference type="InterPro" id="IPR011545">
    <property type="entry name" value="DEAD/DEAH_box_helicase_dom"/>
</dbReference>
<feature type="compositionally biased region" description="Basic and acidic residues" evidence="9">
    <location>
        <begin position="145"/>
        <end position="162"/>
    </location>
</feature>
<evidence type="ECO:0000259" key="10">
    <source>
        <dbReference type="PROSITE" id="PS50137"/>
    </source>
</evidence>
<comment type="similarity">
    <text evidence="7">Belongs to the DExH box helicase family.</text>
</comment>
<dbReference type="Proteomes" id="UP000789572">
    <property type="component" value="Unassembled WGS sequence"/>
</dbReference>
<accession>A0A9N8W7N1</accession>
<dbReference type="SMART" id="SM00847">
    <property type="entry name" value="HA2"/>
    <property type="match status" value="1"/>
</dbReference>
<evidence type="ECO:0000256" key="9">
    <source>
        <dbReference type="SAM" id="MobiDB-lite"/>
    </source>
</evidence>
<evidence type="ECO:0000256" key="8">
    <source>
        <dbReference type="PROSITE-ProRule" id="PRU00266"/>
    </source>
</evidence>
<evidence type="ECO:0000256" key="6">
    <source>
        <dbReference type="ARBA" id="ARBA00022884"/>
    </source>
</evidence>
<evidence type="ECO:0000256" key="5">
    <source>
        <dbReference type="ARBA" id="ARBA00022840"/>
    </source>
</evidence>
<dbReference type="EMBL" id="CAJVPJ010000081">
    <property type="protein sequence ID" value="CAG8473691.1"/>
    <property type="molecule type" value="Genomic_DNA"/>
</dbReference>
<feature type="region of interest" description="Disordered" evidence="9">
    <location>
        <begin position="1608"/>
        <end position="1628"/>
    </location>
</feature>
<dbReference type="CDD" id="cd18791">
    <property type="entry name" value="SF2_C_RHA"/>
    <property type="match status" value="1"/>
</dbReference>
<feature type="region of interest" description="Disordered" evidence="9">
    <location>
        <begin position="425"/>
        <end position="447"/>
    </location>
</feature>
<dbReference type="Pfam" id="PF04408">
    <property type="entry name" value="WHD_HA2"/>
    <property type="match status" value="1"/>
</dbReference>
<evidence type="ECO:0000256" key="2">
    <source>
        <dbReference type="ARBA" id="ARBA00022741"/>
    </source>
</evidence>
<dbReference type="SMART" id="SM00490">
    <property type="entry name" value="HELICc"/>
    <property type="match status" value="1"/>
</dbReference>
<dbReference type="InterPro" id="IPR027417">
    <property type="entry name" value="P-loop_NTPase"/>
</dbReference>
<evidence type="ECO:0000256" key="4">
    <source>
        <dbReference type="ARBA" id="ARBA00022806"/>
    </source>
</evidence>
<keyword evidence="4" id="KW-0347">Helicase</keyword>
<dbReference type="Pfam" id="PF00270">
    <property type="entry name" value="DEAD"/>
    <property type="match status" value="1"/>
</dbReference>
<feature type="compositionally biased region" description="Basic and acidic residues" evidence="9">
    <location>
        <begin position="103"/>
        <end position="120"/>
    </location>
</feature>
<dbReference type="Gene3D" id="3.30.160.20">
    <property type="match status" value="1"/>
</dbReference>
<dbReference type="OrthoDB" id="28053at2759"/>
<keyword evidence="3" id="KW-0378">Hydrolase</keyword>
<evidence type="ECO:0000259" key="11">
    <source>
        <dbReference type="PROSITE" id="PS51192"/>
    </source>
</evidence>
<feature type="region of interest" description="Disordered" evidence="9">
    <location>
        <begin position="1"/>
        <end position="26"/>
    </location>
</feature>
<proteinExistence type="inferred from homology"/>
<feature type="region of interest" description="Disordered" evidence="9">
    <location>
        <begin position="283"/>
        <end position="316"/>
    </location>
</feature>
<dbReference type="Pfam" id="PF21010">
    <property type="entry name" value="HA2_C"/>
    <property type="match status" value="1"/>
</dbReference>
<evidence type="ECO:0000256" key="7">
    <source>
        <dbReference type="ARBA" id="ARBA00060772"/>
    </source>
</evidence>
<evidence type="ECO:0000256" key="1">
    <source>
        <dbReference type="ARBA" id="ARBA00012552"/>
    </source>
</evidence>
<sequence length="1628" mass="182719">MSKSVQHISNGLNPLTDTTTPGSLRKFTRDLSPKKFSYNCEGERQKVTENSHIGNNAMKSSQSNTHYSRQQLNEREKNREPTSCAFAHQLPSSTQQRRHLPHHKYEPFIDLSKNRNDFRTNSRHNRRNSPNTEPSTRYPQAHTANCDHDRSCNTHSSRDRYSKTNSSTYSQSRKLEESWRRSESRSSQSGHLLPSPQSRLSPVKDSSSTSKKRPLSPLTPADPYVPTHRQRLSTDGNTFASSYFEEKSDAIIRIDDADGGRTIQHQPEQPNLYSSYSQLFSQLEHSTQRDPLPPQQTVYQRDRERQRGVEKRQKSTYHMPLRIYNQSYIDSTFDVESVKSRQENLVWLKGPKSFLNNHAKHDVAWESFGPDDNKLHRATVSLKISGEVLLAYGDGKTKKDAEKIAYLHLLYKLESDGMLQKLVDEHKSGSRKQDSPPAKVNSNEGDPKKHVIDFCSRFDYIPDFKVTGEGPAHNTVWNAVVELPEPNIIGRGSGRTKRDAENAAARDFKQKTEEYMAANGINSIDKAAGSSLSETDAKRFVSYVIKKFGYKAPVFQYKRIGPAHHTLWQAHLIVHDNALGVATRSNKRDAQGASYINGAIELRKKYEHHWEKYEKEIKNKEKTKPAPSVQIYFGDKSHDILGSLVSDLHDVEYFLRNEDEGIIMQSKQLPSSDVSNEPTNLPVKRPRLNDTFLVSKSMELYNRYQRYLNSLQNAPIRATRDSLPIARYASTIVEAIEKNPVIVLVGATGCGKTTQLPQIIFEESIRNGKGAYCNIIVTQPRRIAAISVAQRVAKERAERLGQSIGYTVRFESVPPVPNGSILYCTTGVFLRKMHEDKDGKDTLEGVSHIVVDEVHERDMNCDFLLVILKRILFERRRDGLPPIKLILMSATIDTGIFADYFGEFCPDGKCPVIEVPGRTFPVQQYFLDDLIPMLKSRYQSAGLACFEDKDTKKYVDRELKLAPPLVETPRPPVSKADAQNKYLTVDVDSDDVSSHSSDIDDVEGSSTPSSNITEWSNAPKQIDEAADAEIPYQLMALVIAHVVNTSTEGAILVFLPGLDEIMTFQRQITSTPYPLGINFADTERFKIYVLHSTIPASAQQEVFDPVPSNMRKIILATNIAETSVTIQDIVYVIDSGKVKEKRYDQSKRMTSLMTTWISQSNSRQRSGRAGRVREGEYYALMSYARYQTLEGYSTPEMLRSDLQEICLYVKALDLPATIGDVLAQAIQPPDEASVVAALENLKSLRALDSSEELTPLGKVLATLPMEPGLGKMVLLGAIFQCLDPMLTIAACMASKNPFMSLPQCKQQADQVKVEWAQGLASDHFAILNVYNAWYKLHSQGRAVAAARFCSDNYLSKSGMQTIGQVKLQLLQLLERAGVVPKNNQRFNYQTGPGIGPPELNVNSNCIPLLRALICAGVYPNVSLKTSKKTCRTRHENCAFIHPASVNYKGRLAKAAAMRNGSGQSSEEEHVEAAVGTLYAYSTKVKSSGQQQVFLRDTTKIDPLSVVLFGGETELLQKGDITLLMDEWLQFTGGPKSIRLTSQLKYLLERCLSRIYDQLDVKSHKGSAVNNNDDDDANQSFDADSLSLGCNERATTRLVQGIAELLDQIDRDGPPPVPSYTADRYRPVR</sequence>
<gene>
    <name evidence="13" type="ORF">POCULU_LOCUS1172</name>
</gene>
<reference evidence="13" key="1">
    <citation type="submission" date="2021-06" db="EMBL/GenBank/DDBJ databases">
        <authorList>
            <person name="Kallberg Y."/>
            <person name="Tangrot J."/>
            <person name="Rosling A."/>
        </authorList>
    </citation>
    <scope>NUCLEOTIDE SEQUENCE</scope>
    <source>
        <strain evidence="13">IA702</strain>
    </source>
</reference>
<feature type="compositionally biased region" description="Polar residues" evidence="9">
    <location>
        <begin position="128"/>
        <end position="138"/>
    </location>
</feature>
<feature type="region of interest" description="Disordered" evidence="9">
    <location>
        <begin position="989"/>
        <end position="1017"/>
    </location>
</feature>
<keyword evidence="6 8" id="KW-0694">RNA-binding</keyword>
<organism evidence="13 14">
    <name type="scientific">Paraglomus occultum</name>
    <dbReference type="NCBI Taxonomy" id="144539"/>
    <lineage>
        <taxon>Eukaryota</taxon>
        <taxon>Fungi</taxon>
        <taxon>Fungi incertae sedis</taxon>
        <taxon>Mucoromycota</taxon>
        <taxon>Glomeromycotina</taxon>
        <taxon>Glomeromycetes</taxon>
        <taxon>Paraglomerales</taxon>
        <taxon>Paraglomeraceae</taxon>
        <taxon>Paraglomus</taxon>
    </lineage>
</organism>
<dbReference type="InterPro" id="IPR048333">
    <property type="entry name" value="HA2_WH"/>
</dbReference>
<dbReference type="SMART" id="SM00487">
    <property type="entry name" value="DEXDc"/>
    <property type="match status" value="1"/>
</dbReference>
<dbReference type="InterPro" id="IPR014720">
    <property type="entry name" value="dsRBD_dom"/>
</dbReference>
<dbReference type="EC" id="3.6.4.13" evidence="1"/>
<evidence type="ECO:0000313" key="14">
    <source>
        <dbReference type="Proteomes" id="UP000789572"/>
    </source>
</evidence>
<evidence type="ECO:0000259" key="12">
    <source>
        <dbReference type="PROSITE" id="PS51194"/>
    </source>
</evidence>
<comment type="caution">
    <text evidence="13">The sequence shown here is derived from an EMBL/GenBank/DDBJ whole genome shotgun (WGS) entry which is preliminary data.</text>
</comment>
<feature type="domain" description="Helicase C-terminal" evidence="12">
    <location>
        <begin position="1037"/>
        <end position="1213"/>
    </location>
</feature>
<feature type="compositionally biased region" description="Basic and acidic residues" evidence="9">
    <location>
        <begin position="300"/>
        <end position="313"/>
    </location>
</feature>
<feature type="domain" description="DRBM" evidence="10">
    <location>
        <begin position="446"/>
        <end position="514"/>
    </location>
</feature>
<dbReference type="InterPro" id="IPR001650">
    <property type="entry name" value="Helicase_C-like"/>
</dbReference>
<keyword evidence="2" id="KW-0547">Nucleotide-binding</keyword>
<dbReference type="PROSITE" id="PS50137">
    <property type="entry name" value="DS_RBD"/>
    <property type="match status" value="1"/>
</dbReference>
<dbReference type="SUPFAM" id="SSF54768">
    <property type="entry name" value="dsRNA-binding domain-like"/>
    <property type="match status" value="2"/>
</dbReference>
<feature type="compositionally biased region" description="Polar residues" evidence="9">
    <location>
        <begin position="195"/>
        <end position="209"/>
    </location>
</feature>
<dbReference type="Gene3D" id="3.40.50.300">
    <property type="entry name" value="P-loop containing nucleotide triphosphate hydrolases"/>
    <property type="match status" value="2"/>
</dbReference>
<dbReference type="PANTHER" id="PTHR18934:SF203">
    <property type="entry name" value="ATP-DEPENDENT RNA HELICASE A"/>
    <property type="match status" value="1"/>
</dbReference>
<protein>
    <recommendedName>
        <fullName evidence="1">RNA helicase</fullName>
        <ecNumber evidence="1">3.6.4.13</ecNumber>
    </recommendedName>
</protein>
<dbReference type="Gene3D" id="1.20.120.1080">
    <property type="match status" value="1"/>
</dbReference>
<dbReference type="Pfam" id="PF07717">
    <property type="entry name" value="OB_NTP_bind"/>
    <property type="match status" value="1"/>
</dbReference>
<dbReference type="PANTHER" id="PTHR18934">
    <property type="entry name" value="ATP-DEPENDENT RNA HELICASE"/>
    <property type="match status" value="1"/>
</dbReference>
<feature type="region of interest" description="Disordered" evidence="9">
    <location>
        <begin position="38"/>
        <end position="236"/>
    </location>
</feature>
<dbReference type="PROSITE" id="PS00690">
    <property type="entry name" value="DEAH_ATP_HELICASE"/>
    <property type="match status" value="1"/>
</dbReference>
<feature type="compositionally biased region" description="Basic and acidic residues" evidence="9">
    <location>
        <begin position="425"/>
        <end position="434"/>
    </location>
</feature>
<keyword evidence="14" id="KW-1185">Reference proteome</keyword>
<evidence type="ECO:0000256" key="3">
    <source>
        <dbReference type="ARBA" id="ARBA00022801"/>
    </source>
</evidence>
<dbReference type="GO" id="GO:0016787">
    <property type="term" value="F:hydrolase activity"/>
    <property type="evidence" value="ECO:0007669"/>
    <property type="project" value="UniProtKB-KW"/>
</dbReference>
<feature type="domain" description="Helicase ATP-binding" evidence="11">
    <location>
        <begin position="733"/>
        <end position="901"/>
    </location>
</feature>
<dbReference type="InterPro" id="IPR014001">
    <property type="entry name" value="Helicase_ATP-bd"/>
</dbReference>
<dbReference type="GO" id="GO:0003723">
    <property type="term" value="F:RNA binding"/>
    <property type="evidence" value="ECO:0007669"/>
    <property type="project" value="UniProtKB-UniRule"/>
</dbReference>
<dbReference type="Pfam" id="PF00035">
    <property type="entry name" value="dsrm"/>
    <property type="match status" value="1"/>
</dbReference>
<dbReference type="Pfam" id="PF00271">
    <property type="entry name" value="Helicase_C"/>
    <property type="match status" value="1"/>
</dbReference>
<feature type="compositionally biased region" description="Polar residues" evidence="9">
    <location>
        <begin position="50"/>
        <end position="71"/>
    </location>
</feature>
<dbReference type="PROSITE" id="PS51192">
    <property type="entry name" value="HELICASE_ATP_BIND_1"/>
    <property type="match status" value="1"/>
</dbReference>
<dbReference type="GO" id="GO:0005524">
    <property type="term" value="F:ATP binding"/>
    <property type="evidence" value="ECO:0007669"/>
    <property type="project" value="UniProtKB-KW"/>
</dbReference>
<keyword evidence="5" id="KW-0067">ATP-binding</keyword>